<keyword evidence="4 8" id="KW-0031">Aminopeptidase</keyword>
<reference evidence="10" key="1">
    <citation type="journal article" date="2020" name="mSystems">
        <title>Genome- and Community-Level Interaction Insights into Carbon Utilization and Element Cycling Functions of Hydrothermarchaeota in Hydrothermal Sediment.</title>
        <authorList>
            <person name="Zhou Z."/>
            <person name="Liu Y."/>
            <person name="Xu W."/>
            <person name="Pan J."/>
            <person name="Luo Z.H."/>
            <person name="Li M."/>
        </authorList>
    </citation>
    <scope>NUCLEOTIDE SEQUENCE [LARGE SCALE GENOMIC DNA]</scope>
    <source>
        <strain evidence="10">SpSt-1074</strain>
    </source>
</reference>
<keyword evidence="5 8" id="KW-0645">Protease</keyword>
<comment type="caution">
    <text evidence="10">The sequence shown here is derived from an EMBL/GenBank/DDBJ whole genome shotgun (WGS) entry which is preliminary data.</text>
</comment>
<evidence type="ECO:0000256" key="5">
    <source>
        <dbReference type="ARBA" id="ARBA00022670"/>
    </source>
</evidence>
<evidence type="ECO:0000256" key="6">
    <source>
        <dbReference type="ARBA" id="ARBA00022723"/>
    </source>
</evidence>
<name>A0A7J3VSF2_CALS0</name>
<evidence type="ECO:0000256" key="2">
    <source>
        <dbReference type="ARBA" id="ARBA00001936"/>
    </source>
</evidence>
<evidence type="ECO:0000259" key="9">
    <source>
        <dbReference type="Pfam" id="PF00557"/>
    </source>
</evidence>
<dbReference type="InterPro" id="IPR036388">
    <property type="entry name" value="WH-like_DNA-bd_sf"/>
</dbReference>
<comment type="catalytic activity">
    <reaction evidence="1 8">
        <text>Release of N-terminal amino acids, preferentially methionine, from peptides and arylamides.</text>
        <dbReference type="EC" id="3.4.11.18"/>
    </reaction>
</comment>
<dbReference type="GO" id="GO:0070006">
    <property type="term" value="F:metalloaminopeptidase activity"/>
    <property type="evidence" value="ECO:0007669"/>
    <property type="project" value="InterPro"/>
</dbReference>
<sequence>MSGLECLFRAGEVARAVKASLPGLVSPGMSLVDLAEKVEGLIRELGCRPAFPCNISIDSVAAHYSPPPGDISTLPRNSVVKLDFGVVVDGYIADTALTITDTSWGEVLKQAVEESLKAALKVVEAGVRVSEVGAAVYSTMMKYGVKPIRNLTGHEIQRYNLHAGVSIPNIPVGDGVKLQEGHVYAIEPFATLPDGSGEVRDKQPATIYRLEPIRPRQKLAEAEQALVKTLEKRFEGLPYSLRWLRDMGQEALGLHQKLIKQGRVKAYPMLVEKTGKPVAQAEHTVLVEKGGCVVIT</sequence>
<dbReference type="InterPro" id="IPR036005">
    <property type="entry name" value="Creatinase/aminopeptidase-like"/>
</dbReference>
<proteinExistence type="inferred from homology"/>
<evidence type="ECO:0000256" key="7">
    <source>
        <dbReference type="ARBA" id="ARBA00022801"/>
    </source>
</evidence>
<evidence type="ECO:0000256" key="1">
    <source>
        <dbReference type="ARBA" id="ARBA00000294"/>
    </source>
</evidence>
<dbReference type="GO" id="GO:0005737">
    <property type="term" value="C:cytoplasm"/>
    <property type="evidence" value="ECO:0007669"/>
    <property type="project" value="TreeGrafter"/>
</dbReference>
<dbReference type="NCBIfam" id="TIGR00501">
    <property type="entry name" value="met_pdase_II"/>
    <property type="match status" value="1"/>
</dbReference>
<dbReference type="GO" id="GO:0046872">
    <property type="term" value="F:metal ion binding"/>
    <property type="evidence" value="ECO:0007669"/>
    <property type="project" value="UniProtKB-KW"/>
</dbReference>
<comment type="cofactor">
    <cofactor evidence="3">
        <name>Fe(2+)</name>
        <dbReference type="ChEBI" id="CHEBI:29033"/>
    </cofactor>
</comment>
<comment type="cofactor">
    <cofactor evidence="8">
        <name>Co(2+)</name>
        <dbReference type="ChEBI" id="CHEBI:48828"/>
    </cofactor>
    <cofactor evidence="8">
        <name>Zn(2+)</name>
        <dbReference type="ChEBI" id="CHEBI:29105"/>
    </cofactor>
    <cofactor evidence="8">
        <name>Mn(2+)</name>
        <dbReference type="ChEBI" id="CHEBI:29035"/>
    </cofactor>
    <cofactor evidence="8">
        <name>Fe(2+)</name>
        <dbReference type="ChEBI" id="CHEBI:29033"/>
    </cofactor>
    <text evidence="8">Binds 2 divalent metal cations per subunit. Has a high-affinity and a low affinity metal-binding site. The true nature of the physiological cofactor is under debate. The enzyme is active with cobalt, zinc, manganese or divalent iron ions.</text>
</comment>
<evidence type="ECO:0000313" key="10">
    <source>
        <dbReference type="EMBL" id="HHM43822.1"/>
    </source>
</evidence>
<comment type="cofactor">
    <cofactor evidence="2">
        <name>Mn(2+)</name>
        <dbReference type="ChEBI" id="CHEBI:29035"/>
    </cofactor>
</comment>
<dbReference type="SUPFAM" id="SSF55920">
    <property type="entry name" value="Creatinase/aminopeptidase"/>
    <property type="match status" value="1"/>
</dbReference>
<feature type="domain" description="Peptidase M24" evidence="9">
    <location>
        <begin position="6"/>
        <end position="200"/>
    </location>
</feature>
<keyword evidence="6 8" id="KW-0479">Metal-binding</keyword>
<comment type="similarity">
    <text evidence="8">Belongs to the peptidase M24A family.</text>
</comment>
<dbReference type="InterPro" id="IPR002468">
    <property type="entry name" value="Pept_M24A_MAP2"/>
</dbReference>
<dbReference type="PANTHER" id="PTHR45777">
    <property type="entry name" value="METHIONINE AMINOPEPTIDASE 2"/>
    <property type="match status" value="1"/>
</dbReference>
<protein>
    <recommendedName>
        <fullName evidence="8">Methionine aminopeptidase</fullName>
        <ecNumber evidence="8">3.4.11.18</ecNumber>
    </recommendedName>
</protein>
<accession>A0A7J3VSF2</accession>
<evidence type="ECO:0000256" key="4">
    <source>
        <dbReference type="ARBA" id="ARBA00022438"/>
    </source>
</evidence>
<comment type="function">
    <text evidence="8">Removes the N-terminal methionine from nascent proteins. The N-terminal methionine is often cleaved when the second residue in the primary sequence is small and uncharged (Met-Ala-, Cys, Gly, Pro, Ser, Thr, or Val).</text>
</comment>
<dbReference type="GO" id="GO:0006508">
    <property type="term" value="P:proteolysis"/>
    <property type="evidence" value="ECO:0007669"/>
    <property type="project" value="UniProtKB-KW"/>
</dbReference>
<dbReference type="InterPro" id="IPR001714">
    <property type="entry name" value="Pept_M24_MAP"/>
</dbReference>
<dbReference type="InterPro" id="IPR050247">
    <property type="entry name" value="Met_Aminopeptidase_Type2"/>
</dbReference>
<dbReference type="PANTHER" id="PTHR45777:SF2">
    <property type="entry name" value="METHIONINE AMINOPEPTIDASE 2"/>
    <property type="match status" value="1"/>
</dbReference>
<dbReference type="InterPro" id="IPR036390">
    <property type="entry name" value="WH_DNA-bd_sf"/>
</dbReference>
<keyword evidence="7 10" id="KW-0378">Hydrolase</keyword>
<dbReference type="InterPro" id="IPR000994">
    <property type="entry name" value="Pept_M24"/>
</dbReference>
<dbReference type="Gene3D" id="3.90.230.10">
    <property type="entry name" value="Creatinase/methionine aminopeptidase superfamily"/>
    <property type="match status" value="1"/>
</dbReference>
<organism evidence="10">
    <name type="scientific">Caldiarchaeum subterraneum</name>
    <dbReference type="NCBI Taxonomy" id="311458"/>
    <lineage>
        <taxon>Archaea</taxon>
        <taxon>Nitrososphaerota</taxon>
        <taxon>Candidatus Caldarchaeales</taxon>
        <taxon>Candidatus Caldarchaeaceae</taxon>
        <taxon>Candidatus Caldarchaeum</taxon>
    </lineage>
</organism>
<gene>
    <name evidence="10" type="ORF">ENM31_00805</name>
</gene>
<dbReference type="SUPFAM" id="SSF46785">
    <property type="entry name" value="Winged helix' DNA-binding domain"/>
    <property type="match status" value="1"/>
</dbReference>
<dbReference type="PRINTS" id="PR00599">
    <property type="entry name" value="MAPEPTIDASE"/>
</dbReference>
<dbReference type="AlphaFoldDB" id="A0A7J3VSF2"/>
<evidence type="ECO:0000256" key="8">
    <source>
        <dbReference type="RuleBase" id="RU003653"/>
    </source>
</evidence>
<dbReference type="Gene3D" id="1.10.10.10">
    <property type="entry name" value="Winged helix-like DNA-binding domain superfamily/Winged helix DNA-binding domain"/>
    <property type="match status" value="1"/>
</dbReference>
<dbReference type="GO" id="GO:0004239">
    <property type="term" value="F:initiator methionyl aminopeptidase activity"/>
    <property type="evidence" value="ECO:0007669"/>
    <property type="project" value="UniProtKB-EC"/>
</dbReference>
<dbReference type="EMBL" id="DRXH01000031">
    <property type="protein sequence ID" value="HHM43822.1"/>
    <property type="molecule type" value="Genomic_DNA"/>
</dbReference>
<evidence type="ECO:0000256" key="3">
    <source>
        <dbReference type="ARBA" id="ARBA00001954"/>
    </source>
</evidence>
<dbReference type="EC" id="3.4.11.18" evidence="8"/>
<dbReference type="Pfam" id="PF00557">
    <property type="entry name" value="Peptidase_M24"/>
    <property type="match status" value="1"/>
</dbReference>